<organism evidence="1 2">
    <name type="scientific">Saccharophagus degradans</name>
    <dbReference type="NCBI Taxonomy" id="86304"/>
    <lineage>
        <taxon>Bacteria</taxon>
        <taxon>Pseudomonadati</taxon>
        <taxon>Pseudomonadota</taxon>
        <taxon>Gammaproteobacteria</taxon>
        <taxon>Cellvibrionales</taxon>
        <taxon>Cellvibrionaceae</taxon>
        <taxon>Saccharophagus</taxon>
    </lineage>
</organism>
<dbReference type="EMBL" id="JAUOPB010000328">
    <property type="protein sequence ID" value="MDO6425148.1"/>
    <property type="molecule type" value="Genomic_DNA"/>
</dbReference>
<feature type="non-terminal residue" evidence="1">
    <location>
        <position position="77"/>
    </location>
</feature>
<dbReference type="SUPFAM" id="SSF52266">
    <property type="entry name" value="SGNH hydrolase"/>
    <property type="match status" value="1"/>
</dbReference>
<dbReference type="AlphaFoldDB" id="A0AAW7XBW7"/>
<dbReference type="PANTHER" id="PTHR22901">
    <property type="entry name" value="SIALATE O-ACETYLESTERASE"/>
    <property type="match status" value="1"/>
</dbReference>
<accession>A0AAW7XBW7</accession>
<dbReference type="RefSeq" id="WP_303494565.1">
    <property type="nucleotide sequence ID" value="NZ_JAUOPB010000328.1"/>
</dbReference>
<dbReference type="GO" id="GO:0001681">
    <property type="term" value="F:sialate O-acetylesterase activity"/>
    <property type="evidence" value="ECO:0007669"/>
    <property type="project" value="InterPro"/>
</dbReference>
<sequence length="77" mass="8799">MKTNNESIIFKDVMVGEVWICAGQSNMVWPHKNIPEIHQLAQQSKKLRTFEVPKTVAFEKQNNIKEGSWSLENPSSA</sequence>
<evidence type="ECO:0000313" key="1">
    <source>
        <dbReference type="EMBL" id="MDO6425148.1"/>
    </source>
</evidence>
<comment type="caution">
    <text evidence="1">The sequence shown here is derived from an EMBL/GenBank/DDBJ whole genome shotgun (WGS) entry which is preliminary data.</text>
</comment>
<proteinExistence type="predicted"/>
<evidence type="ECO:0000313" key="2">
    <source>
        <dbReference type="Proteomes" id="UP001169760"/>
    </source>
</evidence>
<reference evidence="1" key="1">
    <citation type="submission" date="2023-07" db="EMBL/GenBank/DDBJ databases">
        <title>Genome content predicts the carbon catabolic preferences of heterotrophic bacteria.</title>
        <authorList>
            <person name="Gralka M."/>
        </authorList>
    </citation>
    <scope>NUCLEOTIDE SEQUENCE</scope>
    <source>
        <strain evidence="1">I3M17_2</strain>
    </source>
</reference>
<dbReference type="InterPro" id="IPR036514">
    <property type="entry name" value="SGNH_hydro_sf"/>
</dbReference>
<gene>
    <name evidence="1" type="ORF">Q4521_21905</name>
</gene>
<protein>
    <submittedName>
        <fullName evidence="1">Uncharacterized protein</fullName>
    </submittedName>
</protein>
<dbReference type="PANTHER" id="PTHR22901:SF0">
    <property type="entry name" value="SIALATE O-ACETYLESTERASE"/>
    <property type="match status" value="1"/>
</dbReference>
<dbReference type="GO" id="GO:0005975">
    <property type="term" value="P:carbohydrate metabolic process"/>
    <property type="evidence" value="ECO:0007669"/>
    <property type="project" value="TreeGrafter"/>
</dbReference>
<dbReference type="Gene3D" id="3.40.50.1110">
    <property type="entry name" value="SGNH hydrolase"/>
    <property type="match status" value="1"/>
</dbReference>
<dbReference type="Proteomes" id="UP001169760">
    <property type="component" value="Unassembled WGS sequence"/>
</dbReference>
<dbReference type="InterPro" id="IPR039329">
    <property type="entry name" value="SIAE"/>
</dbReference>
<name>A0AAW7XBW7_9GAMM</name>